<dbReference type="InterPro" id="IPR018247">
    <property type="entry name" value="EF_Hand_1_Ca_BS"/>
</dbReference>
<evidence type="ECO:0000256" key="2">
    <source>
        <dbReference type="ARBA" id="ARBA00022837"/>
    </source>
</evidence>
<dbReference type="InterPro" id="IPR050230">
    <property type="entry name" value="CALM/Myosin/TropC-like"/>
</dbReference>
<dbReference type="InterPro" id="IPR002048">
    <property type="entry name" value="EF_hand_dom"/>
</dbReference>
<dbReference type="Pfam" id="PF13499">
    <property type="entry name" value="EF-hand_7"/>
    <property type="match status" value="1"/>
</dbReference>
<feature type="domain" description="EF-hand" evidence="3">
    <location>
        <begin position="114"/>
        <end position="143"/>
    </location>
</feature>
<dbReference type="Gene3D" id="1.10.238.10">
    <property type="entry name" value="EF-hand"/>
    <property type="match status" value="2"/>
</dbReference>
<dbReference type="EMBL" id="GL832957">
    <property type="protein sequence ID" value="EGD78636.1"/>
    <property type="molecule type" value="Genomic_DNA"/>
</dbReference>
<dbReference type="CDD" id="cd00051">
    <property type="entry name" value="EFh"/>
    <property type="match status" value="2"/>
</dbReference>
<feature type="domain" description="EF-hand" evidence="3">
    <location>
        <begin position="78"/>
        <end position="113"/>
    </location>
</feature>
<gene>
    <name evidence="4" type="ORF">PTSG_01614</name>
</gene>
<name>F2TYG2_SALR5</name>
<protein>
    <submittedName>
        <fullName evidence="4">Calmodulin</fullName>
    </submittedName>
</protein>
<dbReference type="GeneID" id="16078190"/>
<dbReference type="RefSeq" id="XP_004997594.1">
    <property type="nucleotide sequence ID" value="XM_004997537.1"/>
</dbReference>
<dbReference type="eggNOG" id="KOG0027">
    <property type="taxonomic scope" value="Eukaryota"/>
</dbReference>
<reference evidence="4" key="1">
    <citation type="submission" date="2009-08" db="EMBL/GenBank/DDBJ databases">
        <title>Annotation of Salpingoeca rosetta.</title>
        <authorList>
            <consortium name="The Broad Institute Genome Sequencing Platform"/>
            <person name="Russ C."/>
            <person name="Cuomo C."/>
            <person name="Burger G."/>
            <person name="Gray M.W."/>
            <person name="Holland P.W.H."/>
            <person name="King N."/>
            <person name="Lang F.B.F."/>
            <person name="Roger A.J."/>
            <person name="Ruiz-Trillo I."/>
            <person name="Young S.K."/>
            <person name="Zeng Q."/>
            <person name="Gargeya S."/>
            <person name="Alvarado L."/>
            <person name="Berlin A."/>
            <person name="Chapman S.B."/>
            <person name="Chen Z."/>
            <person name="Freedman E."/>
            <person name="Gellesch M."/>
            <person name="Goldberg J."/>
            <person name="Griggs A."/>
            <person name="Gujja S."/>
            <person name="Heilman E."/>
            <person name="Heiman D."/>
            <person name="Howarth C."/>
            <person name="Mehta T."/>
            <person name="Neiman D."/>
            <person name="Pearson M."/>
            <person name="Roberts A."/>
            <person name="Saif S."/>
            <person name="Shea T."/>
            <person name="Shenoy N."/>
            <person name="Sisk P."/>
            <person name="Stolte C."/>
            <person name="Sykes S."/>
            <person name="White J."/>
            <person name="Yandava C."/>
            <person name="Haas B."/>
            <person name="Nusbaum C."/>
            <person name="Birren B."/>
        </authorList>
    </citation>
    <scope>NUCLEOTIDE SEQUENCE [LARGE SCALE GENOMIC DNA]</scope>
    <source>
        <strain evidence="4">ATCC 50818</strain>
    </source>
</reference>
<evidence type="ECO:0000256" key="1">
    <source>
        <dbReference type="ARBA" id="ARBA00022737"/>
    </source>
</evidence>
<sequence>MSSSSALADANEVFLVYSKEPGSMHVENIGSALRALGFNPSDVDVQGYITEADYDGSGTIDLSTFRDIVQQQEEKPKATQEELEKAFVVFDKDGKGSIPTEELRYMITKLGEALTEEECTEMIKQVDADGSGTIELHEFAAMM</sequence>
<dbReference type="KEGG" id="sre:PTSG_01614"/>
<keyword evidence="2" id="KW-0106">Calcium</keyword>
<keyword evidence="5" id="KW-1185">Reference proteome</keyword>
<dbReference type="AlphaFoldDB" id="F2TYG2"/>
<accession>F2TYG2</accession>
<dbReference type="STRING" id="946362.F2TYG2"/>
<dbReference type="InParanoid" id="F2TYG2"/>
<dbReference type="PANTHER" id="PTHR23048">
    <property type="entry name" value="MYOSIN LIGHT CHAIN 1, 3"/>
    <property type="match status" value="1"/>
</dbReference>
<dbReference type="PROSITE" id="PS50222">
    <property type="entry name" value="EF_HAND_2"/>
    <property type="match status" value="2"/>
</dbReference>
<dbReference type="PROSITE" id="PS00018">
    <property type="entry name" value="EF_HAND_1"/>
    <property type="match status" value="1"/>
</dbReference>
<dbReference type="Proteomes" id="UP000007799">
    <property type="component" value="Unassembled WGS sequence"/>
</dbReference>
<dbReference type="SMART" id="SM00054">
    <property type="entry name" value="EFh"/>
    <property type="match status" value="3"/>
</dbReference>
<dbReference type="FunFam" id="1.10.238.10:FF:000001">
    <property type="entry name" value="Calmodulin 1"/>
    <property type="match status" value="1"/>
</dbReference>
<organism evidence="5">
    <name type="scientific">Salpingoeca rosetta (strain ATCC 50818 / BSB-021)</name>
    <dbReference type="NCBI Taxonomy" id="946362"/>
    <lineage>
        <taxon>Eukaryota</taxon>
        <taxon>Choanoflagellata</taxon>
        <taxon>Craspedida</taxon>
        <taxon>Salpingoecidae</taxon>
        <taxon>Salpingoeca</taxon>
    </lineage>
</organism>
<evidence type="ECO:0000313" key="5">
    <source>
        <dbReference type="Proteomes" id="UP000007799"/>
    </source>
</evidence>
<dbReference type="OMA" id="IDFMKMM"/>
<dbReference type="OrthoDB" id="26525at2759"/>
<proteinExistence type="predicted"/>
<evidence type="ECO:0000313" key="4">
    <source>
        <dbReference type="EMBL" id="EGD78636.1"/>
    </source>
</evidence>
<dbReference type="InterPro" id="IPR011992">
    <property type="entry name" value="EF-hand-dom_pair"/>
</dbReference>
<dbReference type="PANTHER" id="PTHR23048:SF0">
    <property type="entry name" value="CALMODULIN LIKE 3"/>
    <property type="match status" value="1"/>
</dbReference>
<dbReference type="SUPFAM" id="SSF47473">
    <property type="entry name" value="EF-hand"/>
    <property type="match status" value="1"/>
</dbReference>
<evidence type="ECO:0000259" key="3">
    <source>
        <dbReference type="PROSITE" id="PS50222"/>
    </source>
</evidence>
<dbReference type="GO" id="GO:0016460">
    <property type="term" value="C:myosin II complex"/>
    <property type="evidence" value="ECO:0007669"/>
    <property type="project" value="TreeGrafter"/>
</dbReference>
<keyword evidence="1" id="KW-0677">Repeat</keyword>
<dbReference type="GO" id="GO:0005509">
    <property type="term" value="F:calcium ion binding"/>
    <property type="evidence" value="ECO:0007669"/>
    <property type="project" value="InterPro"/>
</dbReference>